<accession>A0A9R0HWP8</accession>
<dbReference type="KEGG" id="soe:110777973"/>
<dbReference type="Pfam" id="PF07172">
    <property type="entry name" value="GRP"/>
    <property type="match status" value="1"/>
</dbReference>
<reference evidence="2" key="1">
    <citation type="journal article" date="2021" name="Nat. Commun.">
        <title>Genomic analyses provide insights into spinach domestication and the genetic basis of agronomic traits.</title>
        <authorList>
            <person name="Cai X."/>
            <person name="Sun X."/>
            <person name="Xu C."/>
            <person name="Sun H."/>
            <person name="Wang X."/>
            <person name="Ge C."/>
            <person name="Zhang Z."/>
            <person name="Wang Q."/>
            <person name="Fei Z."/>
            <person name="Jiao C."/>
            <person name="Wang Q."/>
        </authorList>
    </citation>
    <scope>NUCLEOTIDE SEQUENCE [LARGE SCALE GENOMIC DNA]</scope>
    <source>
        <strain evidence="2">cv. Varoflay</strain>
    </source>
</reference>
<gene>
    <name evidence="3" type="primary">LOC110777973</name>
</gene>
<dbReference type="GeneID" id="110777973"/>
<protein>
    <submittedName>
        <fullName evidence="3">Glycine-rich protein 3 short isoform-like</fullName>
    </submittedName>
</protein>
<keyword evidence="2" id="KW-1185">Reference proteome</keyword>
<dbReference type="OrthoDB" id="1732332at2759"/>
<name>A0A9R0HWP8_SPIOL</name>
<organism evidence="2 3">
    <name type="scientific">Spinacia oleracea</name>
    <name type="common">Spinach</name>
    <dbReference type="NCBI Taxonomy" id="3562"/>
    <lineage>
        <taxon>Eukaryota</taxon>
        <taxon>Viridiplantae</taxon>
        <taxon>Streptophyta</taxon>
        <taxon>Embryophyta</taxon>
        <taxon>Tracheophyta</taxon>
        <taxon>Spermatophyta</taxon>
        <taxon>Magnoliopsida</taxon>
        <taxon>eudicotyledons</taxon>
        <taxon>Gunneridae</taxon>
        <taxon>Pentapetalae</taxon>
        <taxon>Caryophyllales</taxon>
        <taxon>Chenopodiaceae</taxon>
        <taxon>Chenopodioideae</taxon>
        <taxon>Anserineae</taxon>
        <taxon>Spinacia</taxon>
    </lineage>
</organism>
<dbReference type="AlphaFoldDB" id="A0A9R0HWP8"/>
<dbReference type="InterPro" id="IPR010800">
    <property type="entry name" value="GRP"/>
</dbReference>
<feature type="signal peptide" evidence="1">
    <location>
        <begin position="1"/>
        <end position="21"/>
    </location>
</feature>
<dbReference type="RefSeq" id="XP_021838233.1">
    <property type="nucleotide sequence ID" value="XM_021982541.2"/>
</dbReference>
<keyword evidence="1" id="KW-0732">Signal</keyword>
<dbReference type="Proteomes" id="UP000813463">
    <property type="component" value="Chromosome 1"/>
</dbReference>
<feature type="chain" id="PRO_5040392701" evidence="1">
    <location>
        <begin position="22"/>
        <end position="104"/>
    </location>
</feature>
<evidence type="ECO:0000313" key="2">
    <source>
        <dbReference type="Proteomes" id="UP000813463"/>
    </source>
</evidence>
<reference evidence="3" key="2">
    <citation type="submission" date="2025-08" db="UniProtKB">
        <authorList>
            <consortium name="RefSeq"/>
        </authorList>
    </citation>
    <scope>IDENTIFICATION</scope>
    <source>
        <tissue evidence="3">Leaf</tissue>
    </source>
</reference>
<sequence>MAPKTLLLLSILAVIFMIAYAGEAARDVTMHSGDAENVGHVAHNKVDGIEDAKYGNYPGGGGYPGRGGGYPGGGGPGGRNSCRFGCCGRRDYNGICQRCCPHPV</sequence>
<proteinExistence type="predicted"/>
<evidence type="ECO:0000313" key="3">
    <source>
        <dbReference type="RefSeq" id="XP_021838233.1"/>
    </source>
</evidence>
<evidence type="ECO:0000256" key="1">
    <source>
        <dbReference type="SAM" id="SignalP"/>
    </source>
</evidence>
<dbReference type="PANTHER" id="PTHR37389:SF41">
    <property type="entry name" value="GLYCINE-RICH PROTEIN 3 SHORT ISOFORM-LIKE"/>
    <property type="match status" value="1"/>
</dbReference>
<dbReference type="PANTHER" id="PTHR37389">
    <property type="entry name" value="NODULIN-24"/>
    <property type="match status" value="1"/>
</dbReference>